<evidence type="ECO:0000313" key="1">
    <source>
        <dbReference type="EMBL" id="SFW65252.1"/>
    </source>
</evidence>
<accession>A0A1K1QZZ7</accession>
<name>A0A1K1QZZ7_9FLAO</name>
<dbReference type="Gene3D" id="2.60.120.10">
    <property type="entry name" value="Jelly Rolls"/>
    <property type="match status" value="1"/>
</dbReference>
<dbReference type="InterPro" id="IPR011051">
    <property type="entry name" value="RmlC_Cupin_sf"/>
</dbReference>
<proteinExistence type="predicted"/>
<reference evidence="1 2" key="1">
    <citation type="submission" date="2016-11" db="EMBL/GenBank/DDBJ databases">
        <authorList>
            <person name="Jaros S."/>
            <person name="Januszkiewicz K."/>
            <person name="Wedrychowicz H."/>
        </authorList>
    </citation>
    <scope>NUCLEOTIDE SEQUENCE [LARGE SCALE GENOMIC DNA]</scope>
    <source>
        <strain evidence="1 2">CGMCC 1.12145</strain>
    </source>
</reference>
<protein>
    <submittedName>
        <fullName evidence="1">WxcM-like, C-terminal</fullName>
    </submittedName>
</protein>
<dbReference type="STRING" id="1150368.SAMN02927921_03005"/>
<dbReference type="InterPro" id="IPR014710">
    <property type="entry name" value="RmlC-like_jellyroll"/>
</dbReference>
<keyword evidence="2" id="KW-1185">Reference proteome</keyword>
<dbReference type="OrthoDB" id="826649at2"/>
<dbReference type="SUPFAM" id="SSF51182">
    <property type="entry name" value="RmlC-like cupins"/>
    <property type="match status" value="1"/>
</dbReference>
<organism evidence="1 2">
    <name type="scientific">Sinomicrobium oceani</name>
    <dbReference type="NCBI Taxonomy" id="1150368"/>
    <lineage>
        <taxon>Bacteria</taxon>
        <taxon>Pseudomonadati</taxon>
        <taxon>Bacteroidota</taxon>
        <taxon>Flavobacteriia</taxon>
        <taxon>Flavobacteriales</taxon>
        <taxon>Flavobacteriaceae</taxon>
        <taxon>Sinomicrobium</taxon>
    </lineage>
</organism>
<dbReference type="AlphaFoldDB" id="A0A1K1QZZ7"/>
<dbReference type="Proteomes" id="UP000182248">
    <property type="component" value="Unassembled WGS sequence"/>
</dbReference>
<gene>
    <name evidence="1" type="ORF">SAMN02927921_03005</name>
</gene>
<evidence type="ECO:0000313" key="2">
    <source>
        <dbReference type="Proteomes" id="UP000182248"/>
    </source>
</evidence>
<dbReference type="EMBL" id="FPJE01000017">
    <property type="protein sequence ID" value="SFW65252.1"/>
    <property type="molecule type" value="Genomic_DNA"/>
</dbReference>
<sequence length="139" mass="16215">MELPELIKGGCYEDERGRLDFNNDINALLAKRIYIIRNVDSEFVRAWQGHKIERRWFSSINGAFEIKLIRIDNWESPSKDLQQRMFVLKGNGMDILAVPPGYVSSIQALEKDSKLLVMVDHALGEVKDEYRYDVDYFND</sequence>